<evidence type="ECO:0000256" key="4">
    <source>
        <dbReference type="ARBA" id="ARBA00022519"/>
    </source>
</evidence>
<keyword evidence="6 9" id="KW-1133">Transmembrane helix</keyword>
<evidence type="ECO:0000313" key="10">
    <source>
        <dbReference type="EMBL" id="BBO92833.1"/>
    </source>
</evidence>
<dbReference type="PANTHER" id="PTHR30574">
    <property type="entry name" value="INNER MEMBRANE PROTEIN YEDE"/>
    <property type="match status" value="1"/>
</dbReference>
<evidence type="ECO:0000313" key="11">
    <source>
        <dbReference type="Proteomes" id="UP000422108"/>
    </source>
</evidence>
<name>A0A5K8AJE8_9BACT</name>
<dbReference type="GO" id="GO:0005886">
    <property type="term" value="C:plasma membrane"/>
    <property type="evidence" value="ECO:0007669"/>
    <property type="project" value="UniProtKB-SubCell"/>
</dbReference>
<evidence type="ECO:0000256" key="1">
    <source>
        <dbReference type="ARBA" id="ARBA00004429"/>
    </source>
</evidence>
<evidence type="ECO:0000256" key="9">
    <source>
        <dbReference type="SAM" id="Phobius"/>
    </source>
</evidence>
<dbReference type="Pfam" id="PF04143">
    <property type="entry name" value="Sulf_transp"/>
    <property type="match status" value="1"/>
</dbReference>
<feature type="transmembrane region" description="Helical" evidence="9">
    <location>
        <begin position="50"/>
        <end position="72"/>
    </location>
</feature>
<dbReference type="InterPro" id="IPR007272">
    <property type="entry name" value="Sulf_transp_TsuA/YedE"/>
</dbReference>
<evidence type="ECO:0000256" key="8">
    <source>
        <dbReference type="ARBA" id="ARBA00035655"/>
    </source>
</evidence>
<keyword evidence="2" id="KW-0813">Transport</keyword>
<comment type="subcellular location">
    <subcellularLocation>
        <location evidence="1">Cell inner membrane</location>
        <topology evidence="1">Multi-pass membrane protein</topology>
    </subcellularLocation>
</comment>
<reference evidence="10 11" key="1">
    <citation type="submission" date="2019-11" db="EMBL/GenBank/DDBJ databases">
        <title>Comparative genomics of hydrocarbon-degrading Desulfosarcina strains.</title>
        <authorList>
            <person name="Watanabe M."/>
            <person name="Kojima H."/>
            <person name="Fukui M."/>
        </authorList>
    </citation>
    <scope>NUCLEOTIDE SEQUENCE [LARGE SCALE GENOMIC DNA]</scope>
    <source>
        <strain evidence="11">oXyS1</strain>
    </source>
</reference>
<dbReference type="Proteomes" id="UP000422108">
    <property type="component" value="Chromosome"/>
</dbReference>
<keyword evidence="7 9" id="KW-0472">Membrane</keyword>
<comment type="similarity">
    <text evidence="8">Belongs to the TsuA/YedE (TC 9.B.102) family.</text>
</comment>
<keyword evidence="4" id="KW-0997">Cell inner membrane</keyword>
<keyword evidence="11" id="KW-1185">Reference proteome</keyword>
<keyword evidence="5 9" id="KW-0812">Transmembrane</keyword>
<protein>
    <submittedName>
        <fullName evidence="10">Uncharacterized protein</fullName>
    </submittedName>
</protein>
<dbReference type="PANTHER" id="PTHR30574:SF1">
    <property type="entry name" value="SULPHUR TRANSPORT DOMAIN-CONTAINING PROTEIN"/>
    <property type="match status" value="1"/>
</dbReference>
<evidence type="ECO:0000256" key="7">
    <source>
        <dbReference type="ARBA" id="ARBA00023136"/>
    </source>
</evidence>
<gene>
    <name evidence="10" type="ORF">DSCOOX_60130</name>
</gene>
<evidence type="ECO:0000256" key="6">
    <source>
        <dbReference type="ARBA" id="ARBA00022989"/>
    </source>
</evidence>
<proteinExistence type="inferred from homology"/>
<evidence type="ECO:0000256" key="5">
    <source>
        <dbReference type="ARBA" id="ARBA00022692"/>
    </source>
</evidence>
<sequence length="76" mass="7882">MPPMWSARFGDNPWKRGTAAFLGGAIALFGVRLAGGCPSGHGLSGLSQLAVSGFIALAFFFLAGLVTARLVYGPRK</sequence>
<organism evidence="10 11">
    <name type="scientific">Desulfosarcina ovata subsp. ovata</name>
    <dbReference type="NCBI Taxonomy" id="2752305"/>
    <lineage>
        <taxon>Bacteria</taxon>
        <taxon>Pseudomonadati</taxon>
        <taxon>Thermodesulfobacteriota</taxon>
        <taxon>Desulfobacteria</taxon>
        <taxon>Desulfobacterales</taxon>
        <taxon>Desulfosarcinaceae</taxon>
        <taxon>Desulfosarcina</taxon>
    </lineage>
</organism>
<keyword evidence="3" id="KW-1003">Cell membrane</keyword>
<evidence type="ECO:0000256" key="2">
    <source>
        <dbReference type="ARBA" id="ARBA00022448"/>
    </source>
</evidence>
<accession>A0A5K8AJE8</accession>
<dbReference type="AlphaFoldDB" id="A0A5K8AJE8"/>
<dbReference type="EMBL" id="AP021879">
    <property type="protein sequence ID" value="BBO92833.1"/>
    <property type="molecule type" value="Genomic_DNA"/>
</dbReference>
<evidence type="ECO:0000256" key="3">
    <source>
        <dbReference type="ARBA" id="ARBA00022475"/>
    </source>
</evidence>